<dbReference type="EMBL" id="CAJNIZ010011435">
    <property type="protein sequence ID" value="CAE7319343.1"/>
    <property type="molecule type" value="Genomic_DNA"/>
</dbReference>
<accession>A0A812NXK0</accession>
<evidence type="ECO:0000313" key="3">
    <source>
        <dbReference type="Proteomes" id="UP000649617"/>
    </source>
</evidence>
<protein>
    <submittedName>
        <fullName evidence="2">Uncharacterized protein</fullName>
    </submittedName>
</protein>
<dbReference type="AlphaFoldDB" id="A0A812NXK0"/>
<gene>
    <name evidence="2" type="ORF">SPIL2461_LOCUS7360</name>
</gene>
<evidence type="ECO:0000256" key="1">
    <source>
        <dbReference type="SAM" id="Phobius"/>
    </source>
</evidence>
<evidence type="ECO:0000313" key="2">
    <source>
        <dbReference type="EMBL" id="CAE7319343.1"/>
    </source>
</evidence>
<keyword evidence="1" id="KW-1133">Transmembrane helix</keyword>
<feature type="non-terminal residue" evidence="2">
    <location>
        <position position="1"/>
    </location>
</feature>
<sequence length="88" mass="8943">ELCKSTADLLQTQARERPKVALGLFGVLLLLAMFGGIWLTSRGAVPAADVALPASVHSTTAAATAEVVVDGVDSTAKPGSVAEPDPDE</sequence>
<reference evidence="2" key="1">
    <citation type="submission" date="2021-02" db="EMBL/GenBank/DDBJ databases">
        <authorList>
            <person name="Dougan E. K."/>
            <person name="Rhodes N."/>
            <person name="Thang M."/>
            <person name="Chan C."/>
        </authorList>
    </citation>
    <scope>NUCLEOTIDE SEQUENCE</scope>
</reference>
<feature type="non-terminal residue" evidence="2">
    <location>
        <position position="88"/>
    </location>
</feature>
<proteinExistence type="predicted"/>
<keyword evidence="1" id="KW-0812">Transmembrane</keyword>
<keyword evidence="3" id="KW-1185">Reference proteome</keyword>
<name>A0A812NXK0_SYMPI</name>
<comment type="caution">
    <text evidence="2">The sequence shown here is derived from an EMBL/GenBank/DDBJ whole genome shotgun (WGS) entry which is preliminary data.</text>
</comment>
<dbReference type="Proteomes" id="UP000649617">
    <property type="component" value="Unassembled WGS sequence"/>
</dbReference>
<feature type="transmembrane region" description="Helical" evidence="1">
    <location>
        <begin position="20"/>
        <end position="39"/>
    </location>
</feature>
<organism evidence="2 3">
    <name type="scientific">Symbiodinium pilosum</name>
    <name type="common">Dinoflagellate</name>
    <dbReference type="NCBI Taxonomy" id="2952"/>
    <lineage>
        <taxon>Eukaryota</taxon>
        <taxon>Sar</taxon>
        <taxon>Alveolata</taxon>
        <taxon>Dinophyceae</taxon>
        <taxon>Suessiales</taxon>
        <taxon>Symbiodiniaceae</taxon>
        <taxon>Symbiodinium</taxon>
    </lineage>
</organism>
<keyword evidence="1" id="KW-0472">Membrane</keyword>